<dbReference type="Pfam" id="PF02163">
    <property type="entry name" value="Peptidase_M50"/>
    <property type="match status" value="2"/>
</dbReference>
<evidence type="ECO:0000259" key="13">
    <source>
        <dbReference type="Pfam" id="PF17820"/>
    </source>
</evidence>
<accession>A0A6M6E5Y7</accession>
<gene>
    <name evidence="14" type="ORF">FDZ14_31100</name>
</gene>
<keyword evidence="6" id="KW-0378">Hydrolase</keyword>
<evidence type="ECO:0000256" key="5">
    <source>
        <dbReference type="ARBA" id="ARBA00022692"/>
    </source>
</evidence>
<evidence type="ECO:0000256" key="6">
    <source>
        <dbReference type="ARBA" id="ARBA00022801"/>
    </source>
</evidence>
<feature type="transmembrane region" description="Helical" evidence="11">
    <location>
        <begin position="319"/>
        <end position="338"/>
    </location>
</feature>
<feature type="domain" description="Peptidase M50" evidence="12">
    <location>
        <begin position="67"/>
        <end position="333"/>
    </location>
</feature>
<keyword evidence="7" id="KW-0862">Zinc</keyword>
<dbReference type="SUPFAM" id="SSF50156">
    <property type="entry name" value="PDZ domain-like"/>
    <property type="match status" value="1"/>
</dbReference>
<keyword evidence="4" id="KW-0645">Protease</keyword>
<feature type="transmembrane region" description="Helical" evidence="11">
    <location>
        <begin position="6"/>
        <end position="27"/>
    </location>
</feature>
<dbReference type="Proteomes" id="UP000501076">
    <property type="component" value="Plasmid pFDU301A"/>
</dbReference>
<dbReference type="GO" id="GO:0006508">
    <property type="term" value="P:proteolysis"/>
    <property type="evidence" value="ECO:0007669"/>
    <property type="project" value="UniProtKB-KW"/>
</dbReference>
<dbReference type="CDD" id="cd06163">
    <property type="entry name" value="S2P-M50_PDZ_RseP-like"/>
    <property type="match status" value="1"/>
</dbReference>
<dbReference type="GO" id="GO:0016020">
    <property type="term" value="C:membrane"/>
    <property type="evidence" value="ECO:0007669"/>
    <property type="project" value="UniProtKB-SubCell"/>
</dbReference>
<dbReference type="EMBL" id="CP045273">
    <property type="protein sequence ID" value="QJX80539.1"/>
    <property type="molecule type" value="Genomic_DNA"/>
</dbReference>
<feature type="domain" description="Peptidase M50" evidence="12">
    <location>
        <begin position="9"/>
        <end position="54"/>
    </location>
</feature>
<evidence type="ECO:0000256" key="7">
    <source>
        <dbReference type="ARBA" id="ARBA00022833"/>
    </source>
</evidence>
<evidence type="ECO:0000313" key="14">
    <source>
        <dbReference type="EMBL" id="QJX80539.1"/>
    </source>
</evidence>
<comment type="subcellular location">
    <subcellularLocation>
        <location evidence="2">Membrane</location>
        <topology evidence="2">Multi-pass membrane protein</topology>
    </subcellularLocation>
</comment>
<keyword evidence="8 11" id="KW-1133">Transmembrane helix</keyword>
<dbReference type="AlphaFoldDB" id="A0A6M6E5Y7"/>
<keyword evidence="14" id="KW-0614">Plasmid</keyword>
<dbReference type="InterPro" id="IPR041489">
    <property type="entry name" value="PDZ_6"/>
</dbReference>
<sequence length="348" mass="39375">MVILHILIAIFAFGFLIFFHELFHYLAARAVGVKPKEFAIGFGRSLIAYQRKKFYFLPKKGEEKYNLDEISYHIKLLPLGGYVLFERPVKNEKGELEVKGDYQKIHPLKRIFIAVAGPIGNFLLAFVLMFTLFSPYISLNPAGKVIYVKEHSIADKAGIEVKDRITSFNGKPVKSISNISKYVTSQDKLCIQWKNQDGSQKKCVENNGKKIGVTFSMSLWQGIVFTADGFGNLIKQYTTAFFKVFLHLDIMNFNGPIGTVDAIQQSVPVWENFLGILVLINIALGAANLLLPLSVTDGGKIIIDIICLLRRKRSINTTYLDIVSFGLMACLFILTFFLDMHRIIERFL</sequence>
<protein>
    <recommendedName>
        <fullName evidence="16">Zinc metalloprotease</fullName>
    </recommendedName>
</protein>
<evidence type="ECO:0000256" key="11">
    <source>
        <dbReference type="SAM" id="Phobius"/>
    </source>
</evidence>
<evidence type="ECO:0000256" key="8">
    <source>
        <dbReference type="ARBA" id="ARBA00022989"/>
    </source>
</evidence>
<comment type="cofactor">
    <cofactor evidence="1">
        <name>Zn(2+)</name>
        <dbReference type="ChEBI" id="CHEBI:29105"/>
    </cofactor>
</comment>
<dbReference type="PANTHER" id="PTHR42837:SF2">
    <property type="entry name" value="MEMBRANE METALLOPROTEASE ARASP2, CHLOROPLASTIC-RELATED"/>
    <property type="match status" value="1"/>
</dbReference>
<name>A0A6M6E5Y7_PRIMG</name>
<reference evidence="14 15" key="1">
    <citation type="submission" date="2019-10" db="EMBL/GenBank/DDBJ databases">
        <title>Complete genome sequences for adaption low water activity.</title>
        <authorList>
            <person name="Zhao L."/>
            <person name="Zhong J."/>
        </authorList>
    </citation>
    <scope>NUCLEOTIDE SEQUENCE [LARGE SCALE GENOMIC DNA]</scope>
    <source>
        <strain evidence="14 15">FDU301</strain>
        <plasmid evidence="15">pfdu301a</plasmid>
    </source>
</reference>
<dbReference type="PANTHER" id="PTHR42837">
    <property type="entry name" value="REGULATOR OF SIGMA-E PROTEASE RSEP"/>
    <property type="match status" value="1"/>
</dbReference>
<evidence type="ECO:0000256" key="10">
    <source>
        <dbReference type="ARBA" id="ARBA00023136"/>
    </source>
</evidence>
<dbReference type="Gene3D" id="2.30.42.10">
    <property type="match status" value="1"/>
</dbReference>
<organism evidence="14 15">
    <name type="scientific">Priestia megaterium</name>
    <name type="common">Bacillus megaterium</name>
    <dbReference type="NCBI Taxonomy" id="1404"/>
    <lineage>
        <taxon>Bacteria</taxon>
        <taxon>Bacillati</taxon>
        <taxon>Bacillota</taxon>
        <taxon>Bacilli</taxon>
        <taxon>Bacillales</taxon>
        <taxon>Bacillaceae</taxon>
        <taxon>Priestia</taxon>
    </lineage>
</organism>
<evidence type="ECO:0000313" key="15">
    <source>
        <dbReference type="Proteomes" id="UP000501076"/>
    </source>
</evidence>
<dbReference type="InterPro" id="IPR004387">
    <property type="entry name" value="Pept_M50_Zn"/>
</dbReference>
<keyword evidence="10 11" id="KW-0472">Membrane</keyword>
<proteinExistence type="inferred from homology"/>
<evidence type="ECO:0000256" key="9">
    <source>
        <dbReference type="ARBA" id="ARBA00023049"/>
    </source>
</evidence>
<dbReference type="InterPro" id="IPR008915">
    <property type="entry name" value="Peptidase_M50"/>
</dbReference>
<comment type="similarity">
    <text evidence="3">Belongs to the peptidase M50B family.</text>
</comment>
<evidence type="ECO:0000256" key="2">
    <source>
        <dbReference type="ARBA" id="ARBA00004141"/>
    </source>
</evidence>
<dbReference type="Pfam" id="PF17820">
    <property type="entry name" value="PDZ_6"/>
    <property type="match status" value="1"/>
</dbReference>
<geneLocation type="plasmid" evidence="15">
    <name>pfdu301a</name>
</geneLocation>
<evidence type="ECO:0008006" key="16">
    <source>
        <dbReference type="Google" id="ProtNLM"/>
    </source>
</evidence>
<evidence type="ECO:0000259" key="12">
    <source>
        <dbReference type="Pfam" id="PF02163"/>
    </source>
</evidence>
<evidence type="ECO:0000256" key="3">
    <source>
        <dbReference type="ARBA" id="ARBA00007931"/>
    </source>
</evidence>
<dbReference type="GO" id="GO:0004222">
    <property type="term" value="F:metalloendopeptidase activity"/>
    <property type="evidence" value="ECO:0007669"/>
    <property type="project" value="InterPro"/>
</dbReference>
<feature type="transmembrane region" description="Helical" evidence="11">
    <location>
        <begin position="111"/>
        <end position="133"/>
    </location>
</feature>
<feature type="domain" description="PDZ" evidence="13">
    <location>
        <begin position="145"/>
        <end position="184"/>
    </location>
</feature>
<dbReference type="RefSeq" id="WP_171778532.1">
    <property type="nucleotide sequence ID" value="NZ_CP045273.1"/>
</dbReference>
<dbReference type="InterPro" id="IPR036034">
    <property type="entry name" value="PDZ_sf"/>
</dbReference>
<keyword evidence="9" id="KW-0482">Metalloprotease</keyword>
<feature type="transmembrane region" description="Helical" evidence="11">
    <location>
        <begin position="273"/>
        <end position="291"/>
    </location>
</feature>
<keyword evidence="5 11" id="KW-0812">Transmembrane</keyword>
<evidence type="ECO:0000256" key="4">
    <source>
        <dbReference type="ARBA" id="ARBA00022670"/>
    </source>
</evidence>
<evidence type="ECO:0000256" key="1">
    <source>
        <dbReference type="ARBA" id="ARBA00001947"/>
    </source>
</evidence>